<proteinExistence type="predicted"/>
<accession>A0A5J4W945</accession>
<reference evidence="1 2" key="1">
    <citation type="submission" date="2019-03" db="EMBL/GenBank/DDBJ databases">
        <title>Single cell metagenomics reveals metabolic interactions within the superorganism composed of flagellate Streblomastix strix and complex community of Bacteroidetes bacteria on its surface.</title>
        <authorList>
            <person name="Treitli S.C."/>
            <person name="Kolisko M."/>
            <person name="Husnik F."/>
            <person name="Keeling P."/>
            <person name="Hampl V."/>
        </authorList>
    </citation>
    <scope>NUCLEOTIDE SEQUENCE [LARGE SCALE GENOMIC DNA]</scope>
    <source>
        <strain evidence="1">ST1C</strain>
    </source>
</reference>
<comment type="caution">
    <text evidence="1">The sequence shown here is derived from an EMBL/GenBank/DDBJ whole genome shotgun (WGS) entry which is preliminary data.</text>
</comment>
<evidence type="ECO:0000313" key="2">
    <source>
        <dbReference type="Proteomes" id="UP000324800"/>
    </source>
</evidence>
<gene>
    <name evidence="1" type="ORF">EZS28_013449</name>
</gene>
<dbReference type="Proteomes" id="UP000324800">
    <property type="component" value="Unassembled WGS sequence"/>
</dbReference>
<protein>
    <submittedName>
        <fullName evidence="1">Uncharacterized protein</fullName>
    </submittedName>
</protein>
<sequence>MSTVTESSFIKSGSDNIVVLFGADGDAQDDIAVATYIPFSNSNYERGGHEMNNDAAGAINYEPYMRTFSDVNEDGQINIVDDWHVNSIIDGMKSMSRVKDDVAAKFVKEGQLCKFNFQVEVNGSDKPHVVMNQRYGYYLMVPIPLSLFPKYKVTEVSREQLLALAYI</sequence>
<dbReference type="AlphaFoldDB" id="A0A5J4W945"/>
<organism evidence="1 2">
    <name type="scientific">Streblomastix strix</name>
    <dbReference type="NCBI Taxonomy" id="222440"/>
    <lineage>
        <taxon>Eukaryota</taxon>
        <taxon>Metamonada</taxon>
        <taxon>Preaxostyla</taxon>
        <taxon>Oxymonadida</taxon>
        <taxon>Streblomastigidae</taxon>
        <taxon>Streblomastix</taxon>
    </lineage>
</organism>
<dbReference type="EMBL" id="SNRW01003020">
    <property type="protein sequence ID" value="KAA6391022.1"/>
    <property type="molecule type" value="Genomic_DNA"/>
</dbReference>
<name>A0A5J4W945_9EUKA</name>
<evidence type="ECO:0000313" key="1">
    <source>
        <dbReference type="EMBL" id="KAA6391022.1"/>
    </source>
</evidence>